<sequence length="65" mass="7542">KVICLLLLNRLLRKKVHSFQFICHHNIYCNFYQDANCSEACKDKISFVLFISKQNIGFTSLSSLS</sequence>
<name>A0A0V0HA70_SOLCH</name>
<evidence type="ECO:0000313" key="1">
    <source>
        <dbReference type="EMBL" id="JAP16379.1"/>
    </source>
</evidence>
<reference evidence="1" key="1">
    <citation type="submission" date="2015-12" db="EMBL/GenBank/DDBJ databases">
        <title>Gene expression during late stages of embryo sac development: a critical building block for successful pollen-pistil interactions.</title>
        <authorList>
            <person name="Liu Y."/>
            <person name="Joly V."/>
            <person name="Sabar M."/>
            <person name="Matton D.P."/>
        </authorList>
    </citation>
    <scope>NUCLEOTIDE SEQUENCE</scope>
</reference>
<organism evidence="1">
    <name type="scientific">Solanum chacoense</name>
    <name type="common">Chaco potato</name>
    <dbReference type="NCBI Taxonomy" id="4108"/>
    <lineage>
        <taxon>Eukaryota</taxon>
        <taxon>Viridiplantae</taxon>
        <taxon>Streptophyta</taxon>
        <taxon>Embryophyta</taxon>
        <taxon>Tracheophyta</taxon>
        <taxon>Spermatophyta</taxon>
        <taxon>Magnoliopsida</taxon>
        <taxon>eudicotyledons</taxon>
        <taxon>Gunneridae</taxon>
        <taxon>Pentapetalae</taxon>
        <taxon>asterids</taxon>
        <taxon>lamiids</taxon>
        <taxon>Solanales</taxon>
        <taxon>Solanaceae</taxon>
        <taxon>Solanoideae</taxon>
        <taxon>Solaneae</taxon>
        <taxon>Solanum</taxon>
    </lineage>
</organism>
<feature type="non-terminal residue" evidence="1">
    <location>
        <position position="1"/>
    </location>
</feature>
<dbReference type="AlphaFoldDB" id="A0A0V0HA70"/>
<proteinExistence type="predicted"/>
<protein>
    <submittedName>
        <fullName evidence="1">Putative ovule protein</fullName>
    </submittedName>
</protein>
<accession>A0A0V0HA70</accession>
<dbReference type="EMBL" id="GEDG01023910">
    <property type="protein sequence ID" value="JAP16379.1"/>
    <property type="molecule type" value="Transcribed_RNA"/>
</dbReference>